<keyword evidence="1" id="KW-0812">Transmembrane</keyword>
<dbReference type="Proteomes" id="UP001074635">
    <property type="component" value="Unassembled WGS sequence"/>
</dbReference>
<gene>
    <name evidence="2" type="ORF">OYC61_014085</name>
</gene>
<proteinExistence type="predicted"/>
<reference evidence="2" key="1">
    <citation type="submission" date="2023-08" db="EMBL/GenBank/DDBJ databases">
        <title>Study of Resistomes in environmental pathogenic environmental.</title>
        <authorList>
            <person name="Bhattacharjee A."/>
            <person name="Singh A.K."/>
        </authorList>
    </citation>
    <scope>NUCLEOTIDE SEQUENCE</scope>
    <source>
        <strain evidence="2">S1</strain>
    </source>
</reference>
<keyword evidence="3" id="KW-1185">Reference proteome</keyword>
<dbReference type="EMBL" id="JAPQTC020000004">
    <property type="protein sequence ID" value="MDT8505429.1"/>
    <property type="molecule type" value="Genomic_DNA"/>
</dbReference>
<feature type="transmembrane region" description="Helical" evidence="1">
    <location>
        <begin position="46"/>
        <end position="67"/>
    </location>
</feature>
<keyword evidence="1" id="KW-0472">Membrane</keyword>
<comment type="caution">
    <text evidence="2">The sequence shown here is derived from an EMBL/GenBank/DDBJ whole genome shotgun (WGS) entry which is preliminary data.</text>
</comment>
<evidence type="ECO:0000313" key="2">
    <source>
        <dbReference type="EMBL" id="MDT8505429.1"/>
    </source>
</evidence>
<dbReference type="RefSeq" id="WP_268380434.1">
    <property type="nucleotide sequence ID" value="NZ_JAPQTC020000004.1"/>
</dbReference>
<sequence length="209" mass="23695">MSENKSVRELEMLSALAVGVALGGVIAFTLLSYFWEWGAVKGAKWWEVMTAFGTVGAVVVTLSHLWYRHRKDSAQLLVLADLATPVIRAKIIDLKAQARQMYIKRGALIAILSTRKEERARMVDQASRMQELLTNSEMTYLAIFSLTAAKQISAANVYIEHFKFYLSRFEISDEGYHPQFLDSAFEEMDAAANAYELAFNEIKGWKGWR</sequence>
<evidence type="ECO:0000256" key="1">
    <source>
        <dbReference type="SAM" id="Phobius"/>
    </source>
</evidence>
<organism evidence="2 3">
    <name type="scientific">Alcaligenes nematophilus</name>
    <dbReference type="NCBI Taxonomy" id="2994643"/>
    <lineage>
        <taxon>Bacteria</taxon>
        <taxon>Pseudomonadati</taxon>
        <taxon>Pseudomonadota</taxon>
        <taxon>Betaproteobacteria</taxon>
        <taxon>Burkholderiales</taxon>
        <taxon>Alcaligenaceae</taxon>
        <taxon>Alcaligenes</taxon>
    </lineage>
</organism>
<keyword evidence="1" id="KW-1133">Transmembrane helix</keyword>
<evidence type="ECO:0008006" key="4">
    <source>
        <dbReference type="Google" id="ProtNLM"/>
    </source>
</evidence>
<accession>A0ABU3MUM5</accession>
<protein>
    <recommendedName>
        <fullName evidence="4">DUF4760 domain-containing protein</fullName>
    </recommendedName>
</protein>
<feature type="transmembrane region" description="Helical" evidence="1">
    <location>
        <begin position="12"/>
        <end position="34"/>
    </location>
</feature>
<evidence type="ECO:0000313" key="3">
    <source>
        <dbReference type="Proteomes" id="UP001074635"/>
    </source>
</evidence>
<name>A0ABU3MUM5_9BURK</name>